<feature type="region of interest" description="Disordered" evidence="1">
    <location>
        <begin position="37"/>
        <end position="152"/>
    </location>
</feature>
<accession>A0A6G1CS03</accession>
<comment type="caution">
    <text evidence="2">The sequence shown here is derived from an EMBL/GenBank/DDBJ whole genome shotgun (WGS) entry which is preliminary data.</text>
</comment>
<dbReference type="Proteomes" id="UP000479710">
    <property type="component" value="Unassembled WGS sequence"/>
</dbReference>
<organism evidence="2 3">
    <name type="scientific">Oryza meyeriana var. granulata</name>
    <dbReference type="NCBI Taxonomy" id="110450"/>
    <lineage>
        <taxon>Eukaryota</taxon>
        <taxon>Viridiplantae</taxon>
        <taxon>Streptophyta</taxon>
        <taxon>Embryophyta</taxon>
        <taxon>Tracheophyta</taxon>
        <taxon>Spermatophyta</taxon>
        <taxon>Magnoliopsida</taxon>
        <taxon>Liliopsida</taxon>
        <taxon>Poales</taxon>
        <taxon>Poaceae</taxon>
        <taxon>BOP clade</taxon>
        <taxon>Oryzoideae</taxon>
        <taxon>Oryzeae</taxon>
        <taxon>Oryzinae</taxon>
        <taxon>Oryza</taxon>
        <taxon>Oryza meyeriana</taxon>
    </lineage>
</organism>
<name>A0A6G1CS03_9ORYZ</name>
<evidence type="ECO:0000256" key="1">
    <source>
        <dbReference type="SAM" id="MobiDB-lite"/>
    </source>
</evidence>
<proteinExistence type="predicted"/>
<sequence>MQLSEGRIEYTPEAIAANTVSTADEKLPDEGVAVKARSTLVWERSASRRSSSPRRQRQMSQGPLERSGSTSPAWTKLPQTTRSPSTPSCSPPPHAAPAAHRSRGLMPPAAAPSSCLFGAAPPSPLVPEARRIHRRTPSSVSDPALDSNHEVPVNDLGLVSDHEIPVDNLALDSDHEVPVERTRR</sequence>
<reference evidence="2 3" key="1">
    <citation type="submission" date="2019-11" db="EMBL/GenBank/DDBJ databases">
        <title>Whole genome sequence of Oryza granulata.</title>
        <authorList>
            <person name="Li W."/>
        </authorList>
    </citation>
    <scope>NUCLEOTIDE SEQUENCE [LARGE SCALE GENOMIC DNA]</scope>
    <source>
        <strain evidence="3">cv. Menghai</strain>
        <tissue evidence="2">Leaf</tissue>
    </source>
</reference>
<feature type="compositionally biased region" description="Polar residues" evidence="1">
    <location>
        <begin position="67"/>
        <end position="79"/>
    </location>
</feature>
<dbReference type="AlphaFoldDB" id="A0A6G1CS03"/>
<protein>
    <submittedName>
        <fullName evidence="2">Uncharacterized protein</fullName>
    </submittedName>
</protein>
<gene>
    <name evidence="2" type="ORF">E2562_026555</name>
</gene>
<dbReference type="EMBL" id="SPHZ02000008">
    <property type="protein sequence ID" value="KAF0903268.1"/>
    <property type="molecule type" value="Genomic_DNA"/>
</dbReference>
<keyword evidence="3" id="KW-1185">Reference proteome</keyword>
<evidence type="ECO:0000313" key="3">
    <source>
        <dbReference type="Proteomes" id="UP000479710"/>
    </source>
</evidence>
<evidence type="ECO:0000313" key="2">
    <source>
        <dbReference type="EMBL" id="KAF0903268.1"/>
    </source>
</evidence>